<evidence type="ECO:0008006" key="4">
    <source>
        <dbReference type="Google" id="ProtNLM"/>
    </source>
</evidence>
<dbReference type="Proteomes" id="UP001163798">
    <property type="component" value="Unassembled WGS sequence"/>
</dbReference>
<proteinExistence type="predicted"/>
<dbReference type="AlphaFoldDB" id="A0AA38KRE8"/>
<dbReference type="EMBL" id="MU793377">
    <property type="protein sequence ID" value="KAJ3784416.1"/>
    <property type="molecule type" value="Genomic_DNA"/>
</dbReference>
<feature type="region of interest" description="Disordered" evidence="1">
    <location>
        <begin position="58"/>
        <end position="91"/>
    </location>
</feature>
<organism evidence="2 3">
    <name type="scientific">Lentinula aff. detonsa</name>
    <dbReference type="NCBI Taxonomy" id="2804958"/>
    <lineage>
        <taxon>Eukaryota</taxon>
        <taxon>Fungi</taxon>
        <taxon>Dikarya</taxon>
        <taxon>Basidiomycota</taxon>
        <taxon>Agaricomycotina</taxon>
        <taxon>Agaricomycetes</taxon>
        <taxon>Agaricomycetidae</taxon>
        <taxon>Agaricales</taxon>
        <taxon>Marasmiineae</taxon>
        <taxon>Omphalotaceae</taxon>
        <taxon>Lentinula</taxon>
    </lineage>
</organism>
<evidence type="ECO:0000256" key="1">
    <source>
        <dbReference type="SAM" id="MobiDB-lite"/>
    </source>
</evidence>
<keyword evidence="3" id="KW-1185">Reference proteome</keyword>
<comment type="caution">
    <text evidence="2">The sequence shown here is derived from an EMBL/GenBank/DDBJ whole genome shotgun (WGS) entry which is preliminary data.</text>
</comment>
<sequence length="661" mass="74554">MSATSSPSTLASTPSRRFREVYVEIPPSPFHTSCRTSQNSSIPSRMSFNNVNHYKENTPLQTHISGPADILPRKRKAESSPLKSSTKKSRIEDTMPQIARDKEGELQSCCHHCRAKRISSEMVQCTFLIRSSSRNMVAHRCKTNYCRRCLNHKYGEEFKPIAADSHGQKENGHAEAAHIFKCPKCRGQCGCWRCKHKFTFKSNSESSRTHNLTEPINFRVKDFGNAAAVKKNAHKSIATPILTWLPVPAQLKLKDAEDRIFIREFVLRFSDMQGMSITKAQLEELEFIGGTLDSTDDGDEEDACVNWVSEACVKSLVLSLIGCLAAEEDSSATLVMKNAMKDIRNSGVNLTKIWAVLSSLRTNMGRPEVSEGRIQGEENHGSDDESSEDRIIFEFPDPLPAPANHNIRSTRSITTDTLPVVDSSQMVPVIVGLIETVLESHAIRIALDDGTKEGKEKHQESRELVKLENELWKRLETRYKSDPSKITTERQAHKSKIQAFESVARIISSAFLPRSGPLGSDPEGRVYWALTPGVSDREYALDYIVSRLPNARKSKRPRNRKQRHRKDNEDSQALREWSWFLAVWGKKPHENGAQCEDEEPQWWGFWDPAEIRKLADWLSITNGSQTDDSSGGGSTSVLKTLVNGITNYANLLEWRILEEED</sequence>
<feature type="compositionally biased region" description="Basic and acidic residues" evidence="1">
    <location>
        <begin position="368"/>
        <end position="388"/>
    </location>
</feature>
<name>A0AA38KRE8_9AGAR</name>
<evidence type="ECO:0000313" key="2">
    <source>
        <dbReference type="EMBL" id="KAJ3784416.1"/>
    </source>
</evidence>
<accession>A0AA38KRE8</accession>
<protein>
    <recommendedName>
        <fullName evidence="4">Zinc-finger domain-containing protein</fullName>
    </recommendedName>
</protein>
<evidence type="ECO:0000313" key="3">
    <source>
        <dbReference type="Proteomes" id="UP001163798"/>
    </source>
</evidence>
<gene>
    <name evidence="2" type="ORF">GGU10DRAFT_315013</name>
</gene>
<feature type="region of interest" description="Disordered" evidence="1">
    <location>
        <begin position="367"/>
        <end position="388"/>
    </location>
</feature>
<reference evidence="2" key="1">
    <citation type="submission" date="2022-08" db="EMBL/GenBank/DDBJ databases">
        <authorList>
            <consortium name="DOE Joint Genome Institute"/>
            <person name="Min B."/>
            <person name="Riley R."/>
            <person name="Sierra-Patev S."/>
            <person name="Naranjo-Ortiz M."/>
            <person name="Looney B."/>
            <person name="Konkel Z."/>
            <person name="Slot J.C."/>
            <person name="Sakamoto Y."/>
            <person name="Steenwyk J.L."/>
            <person name="Rokas A."/>
            <person name="Carro J."/>
            <person name="Camarero S."/>
            <person name="Ferreira P."/>
            <person name="Molpeceres G."/>
            <person name="Ruiz-Duenas F.J."/>
            <person name="Serrano A."/>
            <person name="Henrissat B."/>
            <person name="Drula E."/>
            <person name="Hughes K.W."/>
            <person name="Mata J.L."/>
            <person name="Ishikawa N.K."/>
            <person name="Vargas-Isla R."/>
            <person name="Ushijima S."/>
            <person name="Smith C.A."/>
            <person name="Ahrendt S."/>
            <person name="Andreopoulos W."/>
            <person name="He G."/>
            <person name="Labutti K."/>
            <person name="Lipzen A."/>
            <person name="Ng V."/>
            <person name="Sandor L."/>
            <person name="Barry K."/>
            <person name="Martinez A.T."/>
            <person name="Xiao Y."/>
            <person name="Gibbons J.G."/>
            <person name="Terashima K."/>
            <person name="Hibbett D.S."/>
            <person name="Grigoriev I.V."/>
        </authorList>
    </citation>
    <scope>NUCLEOTIDE SEQUENCE</scope>
    <source>
        <strain evidence="2">TFB10291</strain>
    </source>
</reference>